<dbReference type="AlphaFoldDB" id="A0A9P1N577"/>
<protein>
    <recommendedName>
        <fullName evidence="2">C-type lectin domain-containing protein</fullName>
    </recommendedName>
</protein>
<sequence>MIVKMLILFVCIQLMDSCRLRCRERQCDNGWTYYKRNTTGWCMKIVSVPEKYMTKSDGVAACADLGAVLTSIDDSTMNDVINTLMIAANIQKASWIGGTLKTECTLTECGQKTAYDECKLTETCGYNRYIWTDNFTTSSSDEYIFDRIKNVNWIDTVGYYYPFSEMCTFTVGKIDACDATMSPNSAVCGKKSNS</sequence>
<evidence type="ECO:0000313" key="4">
    <source>
        <dbReference type="Proteomes" id="UP001152747"/>
    </source>
</evidence>
<dbReference type="PANTHER" id="PTHR23124">
    <property type="entry name" value="C-TYPE LECTIN DOMAIN-CONTAINING PROTEIN-RELATED-RELATED"/>
    <property type="match status" value="1"/>
</dbReference>
<keyword evidence="4" id="KW-1185">Reference proteome</keyword>
<evidence type="ECO:0000256" key="1">
    <source>
        <dbReference type="SAM" id="SignalP"/>
    </source>
</evidence>
<accession>A0A9P1N577</accession>
<dbReference type="EMBL" id="CANHGI010000005">
    <property type="protein sequence ID" value="CAI5450309.1"/>
    <property type="molecule type" value="Genomic_DNA"/>
</dbReference>
<dbReference type="InterPro" id="IPR016187">
    <property type="entry name" value="CTDL_fold"/>
</dbReference>
<dbReference type="CDD" id="cd00037">
    <property type="entry name" value="CLECT"/>
    <property type="match status" value="1"/>
</dbReference>
<dbReference type="InterPro" id="IPR016186">
    <property type="entry name" value="C-type_lectin-like/link_sf"/>
</dbReference>
<feature type="signal peptide" evidence="1">
    <location>
        <begin position="1"/>
        <end position="17"/>
    </location>
</feature>
<name>A0A9P1N577_9PELO</name>
<reference evidence="3" key="1">
    <citation type="submission" date="2022-11" db="EMBL/GenBank/DDBJ databases">
        <authorList>
            <person name="Kikuchi T."/>
        </authorList>
    </citation>
    <scope>NUCLEOTIDE SEQUENCE</scope>
    <source>
        <strain evidence="3">PS1010</strain>
    </source>
</reference>
<evidence type="ECO:0000259" key="2">
    <source>
        <dbReference type="SMART" id="SM00034"/>
    </source>
</evidence>
<evidence type="ECO:0000313" key="3">
    <source>
        <dbReference type="EMBL" id="CAI5450309.1"/>
    </source>
</evidence>
<keyword evidence="1" id="KW-0732">Signal</keyword>
<proteinExistence type="predicted"/>
<dbReference type="SMART" id="SM00034">
    <property type="entry name" value="CLECT"/>
    <property type="match status" value="1"/>
</dbReference>
<dbReference type="SUPFAM" id="SSF56436">
    <property type="entry name" value="C-type lectin-like"/>
    <property type="match status" value="1"/>
</dbReference>
<dbReference type="Gene3D" id="3.10.100.10">
    <property type="entry name" value="Mannose-Binding Protein A, subunit A"/>
    <property type="match status" value="1"/>
</dbReference>
<dbReference type="Proteomes" id="UP001152747">
    <property type="component" value="Unassembled WGS sequence"/>
</dbReference>
<feature type="chain" id="PRO_5040283850" description="C-type lectin domain-containing protein" evidence="1">
    <location>
        <begin position="18"/>
        <end position="194"/>
    </location>
</feature>
<gene>
    <name evidence="3" type="ORF">CAMP_LOCUS12946</name>
</gene>
<dbReference type="InterPro" id="IPR001304">
    <property type="entry name" value="C-type_lectin-like"/>
</dbReference>
<comment type="caution">
    <text evidence="3">The sequence shown here is derived from an EMBL/GenBank/DDBJ whole genome shotgun (WGS) entry which is preliminary data.</text>
</comment>
<feature type="domain" description="C-type lectin" evidence="2">
    <location>
        <begin position="27"/>
        <end position="189"/>
    </location>
</feature>
<organism evidence="3 4">
    <name type="scientific">Caenorhabditis angaria</name>
    <dbReference type="NCBI Taxonomy" id="860376"/>
    <lineage>
        <taxon>Eukaryota</taxon>
        <taxon>Metazoa</taxon>
        <taxon>Ecdysozoa</taxon>
        <taxon>Nematoda</taxon>
        <taxon>Chromadorea</taxon>
        <taxon>Rhabditida</taxon>
        <taxon>Rhabditina</taxon>
        <taxon>Rhabditomorpha</taxon>
        <taxon>Rhabditoidea</taxon>
        <taxon>Rhabditidae</taxon>
        <taxon>Peloderinae</taxon>
        <taxon>Caenorhabditis</taxon>
    </lineage>
</organism>